<name>A0A3L8T1S6_CHLGU</name>
<organism evidence="1 2">
    <name type="scientific">Chloebia gouldiae</name>
    <name type="common">Gouldian finch</name>
    <name type="synonym">Erythrura gouldiae</name>
    <dbReference type="NCBI Taxonomy" id="44316"/>
    <lineage>
        <taxon>Eukaryota</taxon>
        <taxon>Metazoa</taxon>
        <taxon>Chordata</taxon>
        <taxon>Craniata</taxon>
        <taxon>Vertebrata</taxon>
        <taxon>Euteleostomi</taxon>
        <taxon>Archelosauria</taxon>
        <taxon>Archosauria</taxon>
        <taxon>Dinosauria</taxon>
        <taxon>Saurischia</taxon>
        <taxon>Theropoda</taxon>
        <taxon>Coelurosauria</taxon>
        <taxon>Aves</taxon>
        <taxon>Neognathae</taxon>
        <taxon>Neoaves</taxon>
        <taxon>Telluraves</taxon>
        <taxon>Australaves</taxon>
        <taxon>Passeriformes</taxon>
        <taxon>Passeroidea</taxon>
        <taxon>Passeridae</taxon>
        <taxon>Chloebia</taxon>
    </lineage>
</organism>
<dbReference type="Proteomes" id="UP000276834">
    <property type="component" value="Unassembled WGS sequence"/>
</dbReference>
<dbReference type="EMBL" id="QUSF01000001">
    <property type="protein sequence ID" value="RLW13380.1"/>
    <property type="molecule type" value="Genomic_DNA"/>
</dbReference>
<sequence>MERILQLQKQEATHDFDSYQLQCNFRKSKCNTYKQQYGIAAIRFLLNLMEQHMFFKDSSRVKIMDNLGFKE</sequence>
<reference evidence="1 2" key="1">
    <citation type="journal article" date="2018" name="Proc. R. Soc. B">
        <title>A non-coding region near Follistatin controls head colour polymorphism in the Gouldian finch.</title>
        <authorList>
            <person name="Toomey M.B."/>
            <person name="Marques C.I."/>
            <person name="Andrade P."/>
            <person name="Araujo P.M."/>
            <person name="Sabatino S."/>
            <person name="Gazda M.A."/>
            <person name="Afonso S."/>
            <person name="Lopes R.J."/>
            <person name="Corbo J.C."/>
            <person name="Carneiro M."/>
        </authorList>
    </citation>
    <scope>NUCLEOTIDE SEQUENCE [LARGE SCALE GENOMIC DNA]</scope>
    <source>
        <strain evidence="1">Red01</strain>
        <tissue evidence="1">Muscle</tissue>
    </source>
</reference>
<comment type="caution">
    <text evidence="1">The sequence shown here is derived from an EMBL/GenBank/DDBJ whole genome shotgun (WGS) entry which is preliminary data.</text>
</comment>
<evidence type="ECO:0000313" key="2">
    <source>
        <dbReference type="Proteomes" id="UP000276834"/>
    </source>
</evidence>
<proteinExistence type="predicted"/>
<accession>A0A3L8T1S6</accession>
<evidence type="ECO:0000313" key="1">
    <source>
        <dbReference type="EMBL" id="RLW13380.1"/>
    </source>
</evidence>
<protein>
    <submittedName>
        <fullName evidence="1">Uncharacterized protein</fullName>
    </submittedName>
</protein>
<keyword evidence="2" id="KW-1185">Reference proteome</keyword>
<gene>
    <name evidence="1" type="ORF">DV515_00000483</name>
</gene>
<dbReference type="AlphaFoldDB" id="A0A3L8T1S6"/>